<evidence type="ECO:0000256" key="2">
    <source>
        <dbReference type="ARBA" id="ARBA00022829"/>
    </source>
</evidence>
<dbReference type="GO" id="GO:0005634">
    <property type="term" value="C:nucleus"/>
    <property type="evidence" value="ECO:0007669"/>
    <property type="project" value="InterPro"/>
</dbReference>
<feature type="region of interest" description="Disordered" evidence="3">
    <location>
        <begin position="142"/>
        <end position="167"/>
    </location>
</feature>
<feature type="compositionally biased region" description="Polar residues" evidence="3">
    <location>
        <begin position="430"/>
        <end position="442"/>
    </location>
</feature>
<feature type="domain" description="Shugoshin C-terminal" evidence="4">
    <location>
        <begin position="321"/>
        <end position="340"/>
    </location>
</feature>
<feature type="region of interest" description="Disordered" evidence="3">
    <location>
        <begin position="180"/>
        <end position="309"/>
    </location>
</feature>
<gene>
    <name evidence="5" type="ORF">BD324DRAFT_496300</name>
</gene>
<dbReference type="Pfam" id="PF07557">
    <property type="entry name" value="Shugoshin_C"/>
    <property type="match status" value="1"/>
</dbReference>
<evidence type="ECO:0000256" key="1">
    <source>
        <dbReference type="ARBA" id="ARBA00010845"/>
    </source>
</evidence>
<reference evidence="5 6" key="1">
    <citation type="submission" date="2017-03" db="EMBL/GenBank/DDBJ databases">
        <title>Widespread Adenine N6-methylation of Active Genes in Fungi.</title>
        <authorList>
            <consortium name="DOE Joint Genome Institute"/>
            <person name="Mondo S.J."/>
            <person name="Dannebaum R.O."/>
            <person name="Kuo R.C."/>
            <person name="Louie K.B."/>
            <person name="Bewick A.J."/>
            <person name="Labutti K."/>
            <person name="Haridas S."/>
            <person name="Kuo A."/>
            <person name="Salamov A."/>
            <person name="Ahrendt S.R."/>
            <person name="Lau R."/>
            <person name="Bowen B.P."/>
            <person name="Lipzen A."/>
            <person name="Sullivan W."/>
            <person name="Andreopoulos W.B."/>
            <person name="Clum A."/>
            <person name="Lindquist E."/>
            <person name="Daum C."/>
            <person name="Northen T.R."/>
            <person name="Ramamoorthy G."/>
            <person name="Schmitz R.J."/>
            <person name="Gryganskyi A."/>
            <person name="Culley D."/>
            <person name="Magnuson J."/>
            <person name="James T.Y."/>
            <person name="O'Malley M.A."/>
            <person name="Stajich J.E."/>
            <person name="Spatafora J.W."/>
            <person name="Visel A."/>
            <person name="Grigoriev I.V."/>
        </authorList>
    </citation>
    <scope>NUCLEOTIDE SEQUENCE [LARGE SCALE GENOMIC DNA]</scope>
    <source>
        <strain evidence="5 6">NRRL Y-17943</strain>
    </source>
</reference>
<dbReference type="InParanoid" id="A0A1Y1UEH2"/>
<dbReference type="Proteomes" id="UP000193218">
    <property type="component" value="Unassembled WGS sequence"/>
</dbReference>
<evidence type="ECO:0000313" key="6">
    <source>
        <dbReference type="Proteomes" id="UP000193218"/>
    </source>
</evidence>
<sequence>MTLYTTSDTSYSENALRKTTINALHLEITALRNELFAVKRANVCLLSQVKKAQNRHEIFGKETMDALEQLFAALPILQRLRDDLAETGFEADETPLIAPIPAMRSTDNPVATRPAATGGQILGAGFLGVLPEINEDGQEISPVELPVPRKGQEPKQPRASLSSLSHPTVAVCEDSKHLSAFPNSPSVTSFPRSPSLVKIQGRRRDSGAFKPDQTEAGEPIAESRSDPRLSGVTARRKGRTSSALTSSRIREAIAMIDSDTEAPSPISSGSANNRSIPVDSQTTPHDNASPHPSSATHNEAGPSTGADTETADMIENGLRGRRIRQSVNYKEPSLTKKMRKPDGLSLEETLKKSYSRPSMDMLSETAPGFIGRPTMDSTRGGGLRRKSALPKSGNYITFNKDEETTDDEEEVDSFLDLALGGLALDEKSFANSKSSSGATSPQAEHVPPRTSPKKTPPRSFGNFKASSSRTVTRVSPRKRQGVSPSKHQGSSSPPAKPRSLPAPKSAQGRNALGDLNYNPKIKSNSARKSALGAKDTTRITARRRLTSVSESA</sequence>
<proteinExistence type="inferred from homology"/>
<name>A0A1Y1UEH2_9TREE</name>
<feature type="compositionally biased region" description="Polar residues" evidence="3">
    <location>
        <begin position="265"/>
        <end position="297"/>
    </location>
</feature>
<dbReference type="GO" id="GO:0000775">
    <property type="term" value="C:chromosome, centromeric region"/>
    <property type="evidence" value="ECO:0007669"/>
    <property type="project" value="InterPro"/>
</dbReference>
<comment type="caution">
    <text evidence="5">The sequence shown here is derived from an EMBL/GenBank/DDBJ whole genome shotgun (WGS) entry which is preliminary data.</text>
</comment>
<evidence type="ECO:0000313" key="5">
    <source>
        <dbReference type="EMBL" id="ORX36422.1"/>
    </source>
</evidence>
<feature type="region of interest" description="Disordered" evidence="3">
    <location>
        <begin position="430"/>
        <end position="552"/>
    </location>
</feature>
<evidence type="ECO:0000259" key="4">
    <source>
        <dbReference type="Pfam" id="PF07557"/>
    </source>
</evidence>
<organism evidence="5 6">
    <name type="scientific">Kockovaella imperatae</name>
    <dbReference type="NCBI Taxonomy" id="4999"/>
    <lineage>
        <taxon>Eukaryota</taxon>
        <taxon>Fungi</taxon>
        <taxon>Dikarya</taxon>
        <taxon>Basidiomycota</taxon>
        <taxon>Agaricomycotina</taxon>
        <taxon>Tremellomycetes</taxon>
        <taxon>Tremellales</taxon>
        <taxon>Cuniculitremaceae</taxon>
        <taxon>Kockovaella</taxon>
    </lineage>
</organism>
<dbReference type="AlphaFoldDB" id="A0A1Y1UEH2"/>
<feature type="compositionally biased region" description="Polar residues" evidence="3">
    <location>
        <begin position="181"/>
        <end position="192"/>
    </location>
</feature>
<dbReference type="GeneID" id="33554752"/>
<feature type="compositionally biased region" description="Polar residues" evidence="3">
    <location>
        <begin position="482"/>
        <end position="493"/>
    </location>
</feature>
<evidence type="ECO:0000256" key="3">
    <source>
        <dbReference type="SAM" id="MobiDB-lite"/>
    </source>
</evidence>
<feature type="region of interest" description="Disordered" evidence="3">
    <location>
        <begin position="359"/>
        <end position="388"/>
    </location>
</feature>
<dbReference type="EMBL" id="NBSH01000008">
    <property type="protein sequence ID" value="ORX36422.1"/>
    <property type="molecule type" value="Genomic_DNA"/>
</dbReference>
<comment type="similarity">
    <text evidence="1">Belongs to the shugoshin family.</text>
</comment>
<protein>
    <recommendedName>
        <fullName evidence="4">Shugoshin C-terminal domain-containing protein</fullName>
    </recommendedName>
</protein>
<dbReference type="GO" id="GO:0045132">
    <property type="term" value="P:meiotic chromosome segregation"/>
    <property type="evidence" value="ECO:0007669"/>
    <property type="project" value="InterPro"/>
</dbReference>
<dbReference type="RefSeq" id="XP_021870523.1">
    <property type="nucleotide sequence ID" value="XM_022012944.1"/>
</dbReference>
<accession>A0A1Y1UEH2</accession>
<keyword evidence="2" id="KW-0159">Chromosome partition</keyword>
<dbReference type="OrthoDB" id="2596934at2759"/>
<dbReference type="InterPro" id="IPR011515">
    <property type="entry name" value="Shugoshin_C"/>
</dbReference>
<keyword evidence="6" id="KW-1185">Reference proteome</keyword>